<name>A0ABN1S3L3_9ACTN</name>
<sequence>MKTVLTNVRTFAAGLDLTGTSNKIELAGEVEEKDSTTYGSGGWKEVRGGLHSSALTGEGLWEAGDGGLDPSSWADLGRISPWTVVPVGGAAVGDVAYLTQMLRSEYKLGDAVGEILPWSSKASSTWAMPRGVIAHPPGIARTATGTGTGVQLGALAEGQRLYACLHVLSAAGTTPSLSVAVESDDSDTFGSATTRLTFDAATAASGQALRTDGTPITDTWWRLSWSITGTTPSFLFVASLGIA</sequence>
<proteinExistence type="predicted"/>
<dbReference type="Proteomes" id="UP001500665">
    <property type="component" value="Unassembled WGS sequence"/>
</dbReference>
<dbReference type="RefSeq" id="WP_344248234.1">
    <property type="nucleotide sequence ID" value="NZ_BAAAHH010000101.1"/>
</dbReference>
<evidence type="ECO:0008006" key="3">
    <source>
        <dbReference type="Google" id="ProtNLM"/>
    </source>
</evidence>
<organism evidence="1 2">
    <name type="scientific">Actinocorallia libanotica</name>
    <dbReference type="NCBI Taxonomy" id="46162"/>
    <lineage>
        <taxon>Bacteria</taxon>
        <taxon>Bacillati</taxon>
        <taxon>Actinomycetota</taxon>
        <taxon>Actinomycetes</taxon>
        <taxon>Streptosporangiales</taxon>
        <taxon>Thermomonosporaceae</taxon>
        <taxon>Actinocorallia</taxon>
    </lineage>
</organism>
<dbReference type="EMBL" id="BAAAHH010000101">
    <property type="protein sequence ID" value="GAA0971459.1"/>
    <property type="molecule type" value="Genomic_DNA"/>
</dbReference>
<evidence type="ECO:0000313" key="2">
    <source>
        <dbReference type="Proteomes" id="UP001500665"/>
    </source>
</evidence>
<comment type="caution">
    <text evidence="1">The sequence shown here is derived from an EMBL/GenBank/DDBJ whole genome shotgun (WGS) entry which is preliminary data.</text>
</comment>
<evidence type="ECO:0000313" key="1">
    <source>
        <dbReference type="EMBL" id="GAA0971459.1"/>
    </source>
</evidence>
<accession>A0ABN1S3L3</accession>
<keyword evidence="2" id="KW-1185">Reference proteome</keyword>
<gene>
    <name evidence="1" type="ORF">GCM10009550_79600</name>
</gene>
<reference evidence="1 2" key="1">
    <citation type="journal article" date="2019" name="Int. J. Syst. Evol. Microbiol.">
        <title>The Global Catalogue of Microorganisms (GCM) 10K type strain sequencing project: providing services to taxonomists for standard genome sequencing and annotation.</title>
        <authorList>
            <consortium name="The Broad Institute Genomics Platform"/>
            <consortium name="The Broad Institute Genome Sequencing Center for Infectious Disease"/>
            <person name="Wu L."/>
            <person name="Ma J."/>
        </authorList>
    </citation>
    <scope>NUCLEOTIDE SEQUENCE [LARGE SCALE GENOMIC DNA]</scope>
    <source>
        <strain evidence="1 2">JCM 10696</strain>
    </source>
</reference>
<protein>
    <recommendedName>
        <fullName evidence="3">Minor tail protein</fullName>
    </recommendedName>
</protein>